<gene>
    <name evidence="2" type="ORF">EUU23_13685</name>
</gene>
<dbReference type="OrthoDB" id="9802252at2"/>
<protein>
    <submittedName>
        <fullName evidence="2">DUF1244 domain-containing protein</fullName>
    </submittedName>
</protein>
<evidence type="ECO:0000313" key="2">
    <source>
        <dbReference type="EMBL" id="MVZ98739.1"/>
    </source>
</evidence>
<comment type="caution">
    <text evidence="2">The sequence shown here is derived from an EMBL/GenBank/DDBJ whole genome shotgun (WGS) entry which is preliminary data.</text>
</comment>
<accession>A0A6I4M0M9</accession>
<name>A0A6I4M0M9_9SPHN</name>
<evidence type="ECO:0000259" key="1">
    <source>
        <dbReference type="Pfam" id="PF06844"/>
    </source>
</evidence>
<dbReference type="Pfam" id="PF06844">
    <property type="entry name" value="DUF1244"/>
    <property type="match status" value="1"/>
</dbReference>
<keyword evidence="3" id="KW-1185">Reference proteome</keyword>
<dbReference type="SUPFAM" id="SSF158757">
    <property type="entry name" value="SMc04008-like"/>
    <property type="match status" value="1"/>
</dbReference>
<feature type="domain" description="SMc04008-like" evidence="1">
    <location>
        <begin position="27"/>
        <end position="87"/>
    </location>
</feature>
<organism evidence="2 3">
    <name type="scientific">Sphingorhabdus profundilacus</name>
    <dbReference type="NCBI Taxonomy" id="2509718"/>
    <lineage>
        <taxon>Bacteria</taxon>
        <taxon>Pseudomonadati</taxon>
        <taxon>Pseudomonadota</taxon>
        <taxon>Alphaproteobacteria</taxon>
        <taxon>Sphingomonadales</taxon>
        <taxon>Sphingomonadaceae</taxon>
        <taxon>Sphingorhabdus</taxon>
    </lineage>
</organism>
<reference evidence="2 3" key="1">
    <citation type="submission" date="2019-01" db="EMBL/GenBank/DDBJ databases">
        <title>Sphingorhabdus lacus sp.nov., isolated from an oligotrophic freshwater lake.</title>
        <authorList>
            <person name="Park M."/>
        </authorList>
    </citation>
    <scope>NUCLEOTIDE SEQUENCE [LARGE SCALE GENOMIC DNA]</scope>
    <source>
        <strain evidence="2 3">IMCC26285</strain>
    </source>
</reference>
<evidence type="ECO:0000313" key="3">
    <source>
        <dbReference type="Proteomes" id="UP000471147"/>
    </source>
</evidence>
<dbReference type="InterPro" id="IPR023163">
    <property type="entry name" value="SMc04008-like_domain"/>
</dbReference>
<dbReference type="Proteomes" id="UP000471147">
    <property type="component" value="Unassembled WGS sequence"/>
</dbReference>
<proteinExistence type="predicted"/>
<dbReference type="AlphaFoldDB" id="A0A6I4M0M9"/>
<dbReference type="Gene3D" id="1.10.3340.10">
    <property type="entry name" value="SMc04008-like"/>
    <property type="match status" value="1"/>
</dbReference>
<dbReference type="RefSeq" id="WP_160354600.1">
    <property type="nucleotide sequence ID" value="NZ_SDWJ01000002.1"/>
</dbReference>
<sequence length="97" mass="10892">MKELTDQAAAAAFRRLVAHLQHRHDAENIDLMGLAGFCRNCLADWVMEANGNFTKDEARELIHGMPAAEWKARYQSEATPEKLQLMQESIAKNAASH</sequence>
<dbReference type="EMBL" id="SDWJ01000002">
    <property type="protein sequence ID" value="MVZ98739.1"/>
    <property type="molecule type" value="Genomic_DNA"/>
</dbReference>
<dbReference type="InterPro" id="IPR036810">
    <property type="entry name" value="SMc04008-like_sf"/>
</dbReference>